<proteinExistence type="predicted"/>
<sequence>MLPTLPAGRQGKTCPDFVSAKRSNKIKDFDEIGKIVSGAAHFDFAQHKPPPFRIFAGLRLAEVASTTQAGGFLAARGGEMSSDYFKNGAYY</sequence>
<dbReference type="AlphaFoldDB" id="A0A1G2DFQ5"/>
<evidence type="ECO:0000313" key="1">
    <source>
        <dbReference type="EMBL" id="OGZ12406.1"/>
    </source>
</evidence>
<comment type="caution">
    <text evidence="1">The sequence shown here is derived from an EMBL/GenBank/DDBJ whole genome shotgun (WGS) entry which is preliminary data.</text>
</comment>
<dbReference type="EMBL" id="MHLN01000005">
    <property type="protein sequence ID" value="OGZ12406.1"/>
    <property type="molecule type" value="Genomic_DNA"/>
</dbReference>
<accession>A0A1G2DFQ5</accession>
<protein>
    <submittedName>
        <fullName evidence="1">Uncharacterized protein</fullName>
    </submittedName>
</protein>
<organism evidence="1 2">
    <name type="scientific">Candidatus Lloydbacteria bacterium RIFCSPHIGHO2_02_FULL_51_22</name>
    <dbReference type="NCBI Taxonomy" id="1798663"/>
    <lineage>
        <taxon>Bacteria</taxon>
        <taxon>Candidatus Lloydiibacteriota</taxon>
    </lineage>
</organism>
<evidence type="ECO:0000313" key="2">
    <source>
        <dbReference type="Proteomes" id="UP000178099"/>
    </source>
</evidence>
<dbReference type="Proteomes" id="UP000178099">
    <property type="component" value="Unassembled WGS sequence"/>
</dbReference>
<name>A0A1G2DFQ5_9BACT</name>
<reference evidence="1 2" key="1">
    <citation type="journal article" date="2016" name="Nat. Commun.">
        <title>Thousands of microbial genomes shed light on interconnected biogeochemical processes in an aquifer system.</title>
        <authorList>
            <person name="Anantharaman K."/>
            <person name="Brown C.T."/>
            <person name="Hug L.A."/>
            <person name="Sharon I."/>
            <person name="Castelle C.J."/>
            <person name="Probst A.J."/>
            <person name="Thomas B.C."/>
            <person name="Singh A."/>
            <person name="Wilkins M.J."/>
            <person name="Karaoz U."/>
            <person name="Brodie E.L."/>
            <person name="Williams K.H."/>
            <person name="Hubbard S.S."/>
            <person name="Banfield J.F."/>
        </authorList>
    </citation>
    <scope>NUCLEOTIDE SEQUENCE [LARGE SCALE GENOMIC DNA]</scope>
</reference>
<gene>
    <name evidence="1" type="ORF">A3D67_00660</name>
</gene>